<evidence type="ECO:0000313" key="1">
    <source>
        <dbReference type="EMBL" id="KAG9982748.1"/>
    </source>
</evidence>
<organism evidence="1 2">
    <name type="scientific">Aureobasidium melanogenum</name>
    <name type="common">Aureobasidium pullulans var. melanogenum</name>
    <dbReference type="NCBI Taxonomy" id="46634"/>
    <lineage>
        <taxon>Eukaryota</taxon>
        <taxon>Fungi</taxon>
        <taxon>Dikarya</taxon>
        <taxon>Ascomycota</taxon>
        <taxon>Pezizomycotina</taxon>
        <taxon>Dothideomycetes</taxon>
        <taxon>Dothideomycetidae</taxon>
        <taxon>Dothideales</taxon>
        <taxon>Saccotheciaceae</taxon>
        <taxon>Aureobasidium</taxon>
    </lineage>
</organism>
<keyword evidence="2" id="KW-1185">Reference proteome</keyword>
<sequence>MSWPNMLFFEAGTEWGAAARLLPTMAGLRELKLDLVPSDTNHKTFQAVGALTELKGLHLALAYEAERILSREEMLAIGQLHNLRNLTILGSELTLDEAVTDDDLVIFLSSFSEVEDVHIDAFNTTLVPSSATIALATTSTRLQHYTYTAIWDISFGESSTPLLFPELQSMRSEARLQKIAELTECFLER</sequence>
<proteinExistence type="predicted"/>
<evidence type="ECO:0000313" key="2">
    <source>
        <dbReference type="Proteomes" id="UP000729357"/>
    </source>
</evidence>
<name>A0A9P8JUM6_AURME</name>
<gene>
    <name evidence="1" type="ORF">KCU98_g6567</name>
</gene>
<dbReference type="EMBL" id="JAHFXS010000677">
    <property type="protein sequence ID" value="KAG9982748.1"/>
    <property type="molecule type" value="Genomic_DNA"/>
</dbReference>
<comment type="caution">
    <text evidence="1">The sequence shown here is derived from an EMBL/GenBank/DDBJ whole genome shotgun (WGS) entry which is preliminary data.</text>
</comment>
<dbReference type="Proteomes" id="UP000729357">
    <property type="component" value="Unassembled WGS sequence"/>
</dbReference>
<feature type="non-terminal residue" evidence="1">
    <location>
        <position position="1"/>
    </location>
</feature>
<dbReference type="Gene3D" id="3.80.10.10">
    <property type="entry name" value="Ribonuclease Inhibitor"/>
    <property type="match status" value="1"/>
</dbReference>
<dbReference type="AlphaFoldDB" id="A0A9P8JUM6"/>
<reference evidence="1" key="2">
    <citation type="submission" date="2021-08" db="EMBL/GenBank/DDBJ databases">
        <authorList>
            <person name="Gostincar C."/>
            <person name="Sun X."/>
            <person name="Song Z."/>
            <person name="Gunde-Cimerman N."/>
        </authorList>
    </citation>
    <scope>NUCLEOTIDE SEQUENCE</scope>
    <source>
        <strain evidence="1">EXF-9298</strain>
    </source>
</reference>
<accession>A0A9P8JUM6</accession>
<dbReference type="InterPro" id="IPR032675">
    <property type="entry name" value="LRR_dom_sf"/>
</dbReference>
<protein>
    <submittedName>
        <fullName evidence="1">Uncharacterized protein</fullName>
    </submittedName>
</protein>
<reference evidence="1" key="1">
    <citation type="journal article" date="2021" name="J Fungi (Basel)">
        <title>Virulence traits and population genomics of the black yeast Aureobasidium melanogenum.</title>
        <authorList>
            <person name="Cernosa A."/>
            <person name="Sun X."/>
            <person name="Gostincar C."/>
            <person name="Fang C."/>
            <person name="Gunde-Cimerman N."/>
            <person name="Song Z."/>
        </authorList>
    </citation>
    <scope>NUCLEOTIDE SEQUENCE</scope>
    <source>
        <strain evidence="1">EXF-9298</strain>
    </source>
</reference>